<keyword evidence="5" id="KW-1185">Reference proteome</keyword>
<reference evidence="4" key="1">
    <citation type="submission" date="2022-11" db="EMBL/GenBank/DDBJ databases">
        <authorList>
            <person name="Kikuchi T."/>
        </authorList>
    </citation>
    <scope>NUCLEOTIDE SEQUENCE</scope>
    <source>
        <strain evidence="4">PS1010</strain>
    </source>
</reference>
<evidence type="ECO:0000313" key="4">
    <source>
        <dbReference type="EMBL" id="CAI5444421.1"/>
    </source>
</evidence>
<dbReference type="EMBL" id="CANHGI010000003">
    <property type="protein sequence ID" value="CAI5444421.1"/>
    <property type="molecule type" value="Genomic_DNA"/>
</dbReference>
<comment type="caution">
    <text evidence="4">The sequence shown here is derived from an EMBL/GenBank/DDBJ whole genome shotgun (WGS) entry which is preliminary data.</text>
</comment>
<dbReference type="AlphaFoldDB" id="A0A9P1IFZ1"/>
<evidence type="ECO:0000256" key="3">
    <source>
        <dbReference type="ARBA" id="ARBA00022833"/>
    </source>
</evidence>
<dbReference type="InterPro" id="IPR017907">
    <property type="entry name" value="Znf_RING_CS"/>
</dbReference>
<organism evidence="4 5">
    <name type="scientific">Caenorhabditis angaria</name>
    <dbReference type="NCBI Taxonomy" id="860376"/>
    <lineage>
        <taxon>Eukaryota</taxon>
        <taxon>Metazoa</taxon>
        <taxon>Ecdysozoa</taxon>
        <taxon>Nematoda</taxon>
        <taxon>Chromadorea</taxon>
        <taxon>Rhabditida</taxon>
        <taxon>Rhabditina</taxon>
        <taxon>Rhabditomorpha</taxon>
        <taxon>Rhabditoidea</taxon>
        <taxon>Rhabditidae</taxon>
        <taxon>Peloderinae</taxon>
        <taxon>Caenorhabditis</taxon>
    </lineage>
</organism>
<sequence length="290" mass="32754">MSSWEQIVADAESMFSARVLPLPTPCTPTAVVSSWEQIVADAESIFSARILPLPTPCTSTAVVPENIKPCVTCGKNSLQSIECGHFVCSACILERFLDGLESCAVCKPQITTKQYKCSEENCEVMDVEKNLNICSTCTPPKTLEGLEQLISSALCSTCALRKHSKMSHEIIDFSPILVKMQSLSMQNVIRQKNEENLKIIDFARFESFVNMQNQLIEKYTEHLEYCGDSVEQRKIFENLEKHIENSKNARYRMQHLMTNEISHISGNIQTLLRQLSLEEVPAKRVCREKI</sequence>
<keyword evidence="2" id="KW-0863">Zinc-finger</keyword>
<evidence type="ECO:0008006" key="6">
    <source>
        <dbReference type="Google" id="ProtNLM"/>
    </source>
</evidence>
<evidence type="ECO:0000313" key="5">
    <source>
        <dbReference type="Proteomes" id="UP001152747"/>
    </source>
</evidence>
<keyword evidence="1" id="KW-0479">Metal-binding</keyword>
<proteinExistence type="predicted"/>
<evidence type="ECO:0000256" key="2">
    <source>
        <dbReference type="ARBA" id="ARBA00022771"/>
    </source>
</evidence>
<keyword evidence="3" id="KW-0862">Zinc</keyword>
<evidence type="ECO:0000256" key="1">
    <source>
        <dbReference type="ARBA" id="ARBA00022723"/>
    </source>
</evidence>
<dbReference type="Proteomes" id="UP001152747">
    <property type="component" value="Unassembled WGS sequence"/>
</dbReference>
<protein>
    <recommendedName>
        <fullName evidence="6">RING-type domain-containing protein</fullName>
    </recommendedName>
</protein>
<dbReference type="GO" id="GO:0008270">
    <property type="term" value="F:zinc ion binding"/>
    <property type="evidence" value="ECO:0007669"/>
    <property type="project" value="UniProtKB-KW"/>
</dbReference>
<gene>
    <name evidence="4" type="ORF">CAMP_LOCUS7058</name>
</gene>
<accession>A0A9P1IFZ1</accession>
<dbReference type="PROSITE" id="PS00518">
    <property type="entry name" value="ZF_RING_1"/>
    <property type="match status" value="1"/>
</dbReference>
<name>A0A9P1IFZ1_9PELO</name>